<dbReference type="InterPro" id="IPR011990">
    <property type="entry name" value="TPR-like_helical_dom_sf"/>
</dbReference>
<keyword evidence="2" id="KW-1185">Reference proteome</keyword>
<dbReference type="Gene3D" id="1.25.40.10">
    <property type="entry name" value="Tetratricopeptide repeat domain"/>
    <property type="match status" value="1"/>
</dbReference>
<dbReference type="PANTHER" id="PTHR10098">
    <property type="entry name" value="RAPSYN-RELATED"/>
    <property type="match status" value="1"/>
</dbReference>
<proteinExistence type="predicted"/>
<dbReference type="Proteomes" id="UP000625316">
    <property type="component" value="Unassembled WGS sequence"/>
</dbReference>
<dbReference type="EMBL" id="JADEXQ010000090">
    <property type="protein sequence ID" value="MBE9032135.1"/>
    <property type="molecule type" value="Genomic_DNA"/>
</dbReference>
<evidence type="ECO:0000313" key="1">
    <source>
        <dbReference type="EMBL" id="MBE9032135.1"/>
    </source>
</evidence>
<dbReference type="SUPFAM" id="SSF48452">
    <property type="entry name" value="TPR-like"/>
    <property type="match status" value="1"/>
</dbReference>
<dbReference type="RefSeq" id="WP_264326956.1">
    <property type="nucleotide sequence ID" value="NZ_JADEXQ010000090.1"/>
</dbReference>
<name>A0A928Z6D8_9CYAN</name>
<reference evidence="1" key="1">
    <citation type="submission" date="2020-10" db="EMBL/GenBank/DDBJ databases">
        <authorList>
            <person name="Castelo-Branco R."/>
            <person name="Eusebio N."/>
            <person name="Adriana R."/>
            <person name="Vieira A."/>
            <person name="Brugerolle De Fraissinette N."/>
            <person name="Rezende De Castro R."/>
            <person name="Schneider M.P."/>
            <person name="Vasconcelos V."/>
            <person name="Leao P.N."/>
        </authorList>
    </citation>
    <scope>NUCLEOTIDE SEQUENCE</scope>
    <source>
        <strain evidence="1">LEGE 11480</strain>
    </source>
</reference>
<dbReference type="AlphaFoldDB" id="A0A928Z6D8"/>
<gene>
    <name evidence="1" type="ORF">IQ266_20560</name>
</gene>
<evidence type="ECO:0000313" key="2">
    <source>
        <dbReference type="Proteomes" id="UP000625316"/>
    </source>
</evidence>
<organism evidence="1 2">
    <name type="scientific">Romeriopsis navalis LEGE 11480</name>
    <dbReference type="NCBI Taxonomy" id="2777977"/>
    <lineage>
        <taxon>Bacteria</taxon>
        <taxon>Bacillati</taxon>
        <taxon>Cyanobacteriota</taxon>
        <taxon>Cyanophyceae</taxon>
        <taxon>Leptolyngbyales</taxon>
        <taxon>Leptolyngbyaceae</taxon>
        <taxon>Romeriopsis</taxon>
        <taxon>Romeriopsis navalis</taxon>
    </lineage>
</organism>
<protein>
    <submittedName>
        <fullName evidence="1">Tetratricopeptide repeat protein</fullName>
    </submittedName>
</protein>
<comment type="caution">
    <text evidence="1">The sequence shown here is derived from an EMBL/GenBank/DDBJ whole genome shotgun (WGS) entry which is preliminary data.</text>
</comment>
<accession>A0A928Z6D8</accession>
<sequence length="617" mass="68934">MTDLRERYSSLIETIVQSGLNGTVQSRSQVYDLIANEFEPATEAIFSDCLGQRINQTENQVAIPDALTQVRANRALRTLQTIQLEWQRYQAAVSAKDLVANTIFQITTAAPHDRLSILVDTLSPKQSQSMALPLLEQLARGLANVPCEPSTQNILQQYATGIEQGLNSWKAIDRHLVSWLYTPQQQSQSNAAKSPWRLWSMQPIGELPKQLFTALHHKTPLENWAADRHDFSLANWIETVLVLQRAQQGLIRWANQQPYNDQASKQLLSSLYLGFASTWVQLGQGLDRCVSLNSQNRRQFSHIALRLGLQFLQQFTQHPKFPLYGNAQHTPQNKSLCDALRYLSQPLNQLNAQAEKARILTVVGSLVVLSGKCADAEKLHQQALELAQATEDAICSIANLNHLSRIAAMQSQCSVAIEYAQRALITARQIGDAQGEANALMNLGTASARQAQLMEAPVREYEAAMDYLTEAIEKAQALGDEHCEGLCANALANLCINIGHPGEGLRWLQTGFKATTTCGDLYLQARHFTSMAEACKQVSHPGDAIYAACLGLYYFDQINWREWRQPAAVLTQLKQRLGQRFDQLLSQELAEIIRQIGAEGFAQITRRLEEYGQLENC</sequence>